<accession>A0A916WSX4</accession>
<dbReference type="NCBIfam" id="TIGR00747">
    <property type="entry name" value="fabH"/>
    <property type="match status" value="1"/>
</dbReference>
<evidence type="ECO:0000256" key="3">
    <source>
        <dbReference type="ARBA" id="ARBA00022490"/>
    </source>
</evidence>
<dbReference type="CDD" id="cd00830">
    <property type="entry name" value="KAS_III"/>
    <property type="match status" value="1"/>
</dbReference>
<comment type="caution">
    <text evidence="12">The sequence shown here is derived from an EMBL/GenBank/DDBJ whole genome shotgun (WGS) entry which is preliminary data.</text>
</comment>
<evidence type="ECO:0000259" key="10">
    <source>
        <dbReference type="Pfam" id="PF08541"/>
    </source>
</evidence>
<dbReference type="AlphaFoldDB" id="A0A916WSX4"/>
<keyword evidence="5" id="KW-0808">Transferase</keyword>
<gene>
    <name evidence="12" type="primary">fabH</name>
    <name evidence="12" type="ORF">GCM10011489_14690</name>
</gene>
<evidence type="ECO:0000256" key="9">
    <source>
        <dbReference type="ARBA" id="ARBA00023315"/>
    </source>
</evidence>
<evidence type="ECO:0000256" key="5">
    <source>
        <dbReference type="ARBA" id="ARBA00022679"/>
    </source>
</evidence>
<keyword evidence="7" id="KW-0443">Lipid metabolism</keyword>
<reference evidence="12" key="1">
    <citation type="journal article" date="2014" name="Int. J. Syst. Evol. Microbiol.">
        <title>Complete genome sequence of Corynebacterium casei LMG S-19264T (=DSM 44701T), isolated from a smear-ripened cheese.</title>
        <authorList>
            <consortium name="US DOE Joint Genome Institute (JGI-PGF)"/>
            <person name="Walter F."/>
            <person name="Albersmeier A."/>
            <person name="Kalinowski J."/>
            <person name="Ruckert C."/>
        </authorList>
    </citation>
    <scope>NUCLEOTIDE SEQUENCE</scope>
    <source>
        <strain evidence="12">CGMCC 1.12827</strain>
    </source>
</reference>
<evidence type="ECO:0000256" key="7">
    <source>
        <dbReference type="ARBA" id="ARBA00023098"/>
    </source>
</evidence>
<sequence length="354" mass="37230">MVSIATNTPRANVGILGIGAYRPERLITNDELCQTLDSTDEWIYDRSGIRARRWISGEETNESIAVAAGERAIINSGIDREKIGAVVMTTSTWPHIVPHGAPTIAYDLGINGVPAFDLVAGCGGFCYGLGVVADMIRAGTAEYVLLIGVETMSAGLDPTSRSTAFLFGDGAGAVVVGPTEENGISPTVWGSDGENAMAIAQTSSIIEYMDRAEAMQGVDPAVEKVGRMTLTMEGQRVFRWAAITLPKALTSALELAGLHNDDVEVFIPHQANGRINDLIKKNLGLPEEVPVANDIEFTGNTSAASIPLAMEEMLATGKAKGGQTALLLGFGAGLSYAAQVVTLPPAPTEVSLRD</sequence>
<evidence type="ECO:0000256" key="6">
    <source>
        <dbReference type="ARBA" id="ARBA00022832"/>
    </source>
</evidence>
<protein>
    <submittedName>
        <fullName evidence="12">3-oxoacyl-[acyl-carrier-protein] synthase 3</fullName>
    </submittedName>
</protein>
<evidence type="ECO:0000256" key="1">
    <source>
        <dbReference type="ARBA" id="ARBA00005189"/>
    </source>
</evidence>
<dbReference type="Pfam" id="PF08545">
    <property type="entry name" value="ACP_syn_III"/>
    <property type="match status" value="1"/>
</dbReference>
<dbReference type="GO" id="GO:0006633">
    <property type="term" value="P:fatty acid biosynthetic process"/>
    <property type="evidence" value="ECO:0007669"/>
    <property type="project" value="UniProtKB-KW"/>
</dbReference>
<dbReference type="SUPFAM" id="SSF53901">
    <property type="entry name" value="Thiolase-like"/>
    <property type="match status" value="1"/>
</dbReference>
<feature type="domain" description="Beta-ketoacyl-[acyl-carrier-protein] synthase III C-terminal" evidence="10">
    <location>
        <begin position="253"/>
        <end position="342"/>
    </location>
</feature>
<dbReference type="InterPro" id="IPR004655">
    <property type="entry name" value="FabH"/>
</dbReference>
<dbReference type="EMBL" id="BMGC01000007">
    <property type="protein sequence ID" value="GGB27567.1"/>
    <property type="molecule type" value="Genomic_DNA"/>
</dbReference>
<dbReference type="PANTHER" id="PTHR34069">
    <property type="entry name" value="3-OXOACYL-[ACYL-CARRIER-PROTEIN] SYNTHASE 3"/>
    <property type="match status" value="1"/>
</dbReference>
<organism evidence="12 13">
    <name type="scientific">Gordonia jinhuaensis</name>
    <dbReference type="NCBI Taxonomy" id="1517702"/>
    <lineage>
        <taxon>Bacteria</taxon>
        <taxon>Bacillati</taxon>
        <taxon>Actinomycetota</taxon>
        <taxon>Actinomycetes</taxon>
        <taxon>Mycobacteriales</taxon>
        <taxon>Gordoniaceae</taxon>
        <taxon>Gordonia</taxon>
    </lineage>
</organism>
<dbReference type="InterPro" id="IPR013751">
    <property type="entry name" value="ACP_syn_III_N"/>
</dbReference>
<dbReference type="GO" id="GO:0004315">
    <property type="term" value="F:3-oxoacyl-[acyl-carrier-protein] synthase activity"/>
    <property type="evidence" value="ECO:0007669"/>
    <property type="project" value="InterPro"/>
</dbReference>
<keyword evidence="9" id="KW-0012">Acyltransferase</keyword>
<proteinExistence type="inferred from homology"/>
<dbReference type="RefSeq" id="WP_188585941.1">
    <property type="nucleotide sequence ID" value="NZ_BMGC01000007.1"/>
</dbReference>
<evidence type="ECO:0000256" key="4">
    <source>
        <dbReference type="ARBA" id="ARBA00022516"/>
    </source>
</evidence>
<dbReference type="InterPro" id="IPR016039">
    <property type="entry name" value="Thiolase-like"/>
</dbReference>
<evidence type="ECO:0000313" key="13">
    <source>
        <dbReference type="Proteomes" id="UP000621454"/>
    </source>
</evidence>
<keyword evidence="4" id="KW-0444">Lipid biosynthesis</keyword>
<evidence type="ECO:0000256" key="8">
    <source>
        <dbReference type="ARBA" id="ARBA00023160"/>
    </source>
</evidence>
<dbReference type="NCBIfam" id="NF006829">
    <property type="entry name" value="PRK09352.1"/>
    <property type="match status" value="1"/>
</dbReference>
<feature type="domain" description="Beta-ketoacyl-[acyl-carrier-protein] synthase III N-terminal" evidence="11">
    <location>
        <begin position="116"/>
        <end position="193"/>
    </location>
</feature>
<dbReference type="Pfam" id="PF08541">
    <property type="entry name" value="ACP_syn_III_C"/>
    <property type="match status" value="1"/>
</dbReference>
<comment type="pathway">
    <text evidence="1">Lipid metabolism.</text>
</comment>
<comment type="similarity">
    <text evidence="2">Belongs to the thiolase-like superfamily. FabH family.</text>
</comment>
<dbReference type="GO" id="GO:0044550">
    <property type="term" value="P:secondary metabolite biosynthetic process"/>
    <property type="evidence" value="ECO:0007669"/>
    <property type="project" value="TreeGrafter"/>
</dbReference>
<keyword evidence="8" id="KW-0275">Fatty acid biosynthesis</keyword>
<evidence type="ECO:0000259" key="11">
    <source>
        <dbReference type="Pfam" id="PF08545"/>
    </source>
</evidence>
<dbReference type="Gene3D" id="3.40.47.10">
    <property type="match status" value="2"/>
</dbReference>
<evidence type="ECO:0000313" key="12">
    <source>
        <dbReference type="EMBL" id="GGB27567.1"/>
    </source>
</evidence>
<keyword evidence="6" id="KW-0276">Fatty acid metabolism</keyword>
<evidence type="ECO:0000256" key="2">
    <source>
        <dbReference type="ARBA" id="ARBA00008642"/>
    </source>
</evidence>
<dbReference type="PANTHER" id="PTHR34069:SF2">
    <property type="entry name" value="BETA-KETOACYL-[ACYL-CARRIER-PROTEIN] SYNTHASE III"/>
    <property type="match status" value="1"/>
</dbReference>
<dbReference type="Proteomes" id="UP000621454">
    <property type="component" value="Unassembled WGS sequence"/>
</dbReference>
<dbReference type="InterPro" id="IPR013747">
    <property type="entry name" value="ACP_syn_III_C"/>
</dbReference>
<reference evidence="12" key="2">
    <citation type="submission" date="2020-09" db="EMBL/GenBank/DDBJ databases">
        <authorList>
            <person name="Sun Q."/>
            <person name="Zhou Y."/>
        </authorList>
    </citation>
    <scope>NUCLEOTIDE SEQUENCE</scope>
    <source>
        <strain evidence="12">CGMCC 1.12827</strain>
    </source>
</reference>
<name>A0A916WSX4_9ACTN</name>
<keyword evidence="13" id="KW-1185">Reference proteome</keyword>
<keyword evidence="3" id="KW-0963">Cytoplasm</keyword>